<dbReference type="EMBL" id="REGN01003200">
    <property type="protein sequence ID" value="RNA23895.1"/>
    <property type="molecule type" value="Genomic_DNA"/>
</dbReference>
<organism evidence="1 2">
    <name type="scientific">Brachionus plicatilis</name>
    <name type="common">Marine rotifer</name>
    <name type="synonym">Brachionus muelleri</name>
    <dbReference type="NCBI Taxonomy" id="10195"/>
    <lineage>
        <taxon>Eukaryota</taxon>
        <taxon>Metazoa</taxon>
        <taxon>Spiralia</taxon>
        <taxon>Gnathifera</taxon>
        <taxon>Rotifera</taxon>
        <taxon>Eurotatoria</taxon>
        <taxon>Monogononta</taxon>
        <taxon>Pseudotrocha</taxon>
        <taxon>Ploima</taxon>
        <taxon>Brachionidae</taxon>
        <taxon>Brachionus</taxon>
    </lineage>
</organism>
<dbReference type="AlphaFoldDB" id="A0A3M7RKN3"/>
<accession>A0A3M7RKN3</accession>
<sequence length="90" mass="10691">MIASYESLKRILFSKTLIDIKINKKFDLPRKKSDFDKSISGLIRTMQELSFDLQWNKKLKRSFHFRFNSSSDIKFNNTRTDTLVEIISLN</sequence>
<reference evidence="1 2" key="1">
    <citation type="journal article" date="2018" name="Sci. Rep.">
        <title>Genomic signatures of local adaptation to the degree of environmental predictability in rotifers.</title>
        <authorList>
            <person name="Franch-Gras L."/>
            <person name="Hahn C."/>
            <person name="Garcia-Roger E.M."/>
            <person name="Carmona M.J."/>
            <person name="Serra M."/>
            <person name="Gomez A."/>
        </authorList>
    </citation>
    <scope>NUCLEOTIDE SEQUENCE [LARGE SCALE GENOMIC DNA]</scope>
    <source>
        <strain evidence="1">HYR1</strain>
    </source>
</reference>
<name>A0A3M7RKN3_BRAPC</name>
<keyword evidence="2" id="KW-1185">Reference proteome</keyword>
<evidence type="ECO:0000313" key="2">
    <source>
        <dbReference type="Proteomes" id="UP000276133"/>
    </source>
</evidence>
<dbReference type="Proteomes" id="UP000276133">
    <property type="component" value="Unassembled WGS sequence"/>
</dbReference>
<protein>
    <submittedName>
        <fullName evidence="1">Uncharacterized protein</fullName>
    </submittedName>
</protein>
<comment type="caution">
    <text evidence="1">The sequence shown here is derived from an EMBL/GenBank/DDBJ whole genome shotgun (WGS) entry which is preliminary data.</text>
</comment>
<proteinExistence type="predicted"/>
<gene>
    <name evidence="1" type="ORF">BpHYR1_051366</name>
</gene>
<evidence type="ECO:0000313" key="1">
    <source>
        <dbReference type="EMBL" id="RNA23895.1"/>
    </source>
</evidence>